<dbReference type="AlphaFoldDB" id="A0A2N9XS43"/>
<gene>
    <name evidence="1" type="ORF">BHC48_03945</name>
</gene>
<name>A0A2N9XS43_9NEIS</name>
<protein>
    <submittedName>
        <fullName evidence="1">Uncharacterized protein</fullName>
    </submittedName>
</protein>
<evidence type="ECO:0000313" key="2">
    <source>
        <dbReference type="Proteomes" id="UP000231484"/>
    </source>
</evidence>
<evidence type="ECO:0000313" key="1">
    <source>
        <dbReference type="EMBL" id="PIT51449.1"/>
    </source>
</evidence>
<dbReference type="Proteomes" id="UP000231484">
    <property type="component" value="Unassembled WGS sequence"/>
</dbReference>
<sequence>MEQQHSVSPYLICCHNPKYENPHNRFLFNKKPCEKYMLLDDLNGLDLLTIFHDFLSSISDQDHSIKEQKTLFRVHGLTVESKKRVIYGYIDKGDWGTPARIQDSGAQKEPYNMSHTEAMMVSHFFYFYIPQDREEGICLFENVGNSGIKTLFSGYFRDFYQKYLPDRKLQIQPLQHGEIYEEWKEAIAKSIKITNFKHITDDMTDQMKSSFGEYEETIELKLKKPFILQDFNIFNKFSSELKDSLPNKMVALWEEEGSKVRGEFYLNGKKKVFQLGNIRSARCDLPIDETEVAFDNGIPNHEELVAYCQNITEDIKRRIYNYG</sequence>
<accession>A0A2N9XS43</accession>
<organism evidence="1 2">
    <name type="scientific">Snodgrassella alvi</name>
    <dbReference type="NCBI Taxonomy" id="1196083"/>
    <lineage>
        <taxon>Bacteria</taxon>
        <taxon>Pseudomonadati</taxon>
        <taxon>Pseudomonadota</taxon>
        <taxon>Betaproteobacteria</taxon>
        <taxon>Neisseriales</taxon>
        <taxon>Neisseriaceae</taxon>
        <taxon>Snodgrassella</taxon>
    </lineage>
</organism>
<comment type="caution">
    <text evidence="1">The sequence shown here is derived from an EMBL/GenBank/DDBJ whole genome shotgun (WGS) entry which is preliminary data.</text>
</comment>
<proteinExistence type="predicted"/>
<dbReference type="EMBL" id="MEIQ01000028">
    <property type="protein sequence ID" value="PIT51449.1"/>
    <property type="molecule type" value="Genomic_DNA"/>
</dbReference>
<reference evidence="1 2" key="1">
    <citation type="journal article" date="2017" name="MBio">
        <title>Type VI secretion-mediated competition in the bee gut microbiome.</title>
        <authorList>
            <person name="Steele M.I."/>
            <person name="Kwong W.K."/>
            <person name="Powell J.E."/>
            <person name="Whiteley M."/>
            <person name="Moran N.A."/>
        </authorList>
    </citation>
    <scope>NUCLEOTIDE SEQUENCE [LARGE SCALE GENOMIC DNA]</scope>
    <source>
        <strain evidence="1 2">Occ4-2</strain>
    </source>
</reference>